<keyword evidence="3" id="KW-1185">Reference proteome</keyword>
<comment type="caution">
    <text evidence="2">The sequence shown here is derived from an EMBL/GenBank/DDBJ whole genome shotgun (WGS) entry which is preliminary data.</text>
</comment>
<proteinExistence type="predicted"/>
<dbReference type="EMBL" id="JAAMPI010000199">
    <property type="protein sequence ID" value="KAF4634242.1"/>
    <property type="molecule type" value="Genomic_DNA"/>
</dbReference>
<dbReference type="OrthoDB" id="3945418at2759"/>
<dbReference type="Proteomes" id="UP000566819">
    <property type="component" value="Unassembled WGS sequence"/>
</dbReference>
<protein>
    <submittedName>
        <fullName evidence="2">Uncharacterized protein</fullName>
    </submittedName>
</protein>
<evidence type="ECO:0000313" key="2">
    <source>
        <dbReference type="EMBL" id="KAF4634242.1"/>
    </source>
</evidence>
<sequence>MVEITARVREENQNMLDDKDNGQKGNKRSIFYELRDNQNLPALEKKADRLEDEGVLLVMTGTEFTAKSIAITHFHLLNNPS</sequence>
<name>A0A8H4W576_9HELO</name>
<reference evidence="2 3" key="1">
    <citation type="submission" date="2020-03" db="EMBL/GenBank/DDBJ databases">
        <title>Draft Genome Sequence of Cudoniella acicularis.</title>
        <authorList>
            <person name="Buettner E."/>
            <person name="Kellner H."/>
        </authorList>
    </citation>
    <scope>NUCLEOTIDE SEQUENCE [LARGE SCALE GENOMIC DNA]</scope>
    <source>
        <strain evidence="2 3">DSM 108380</strain>
    </source>
</reference>
<feature type="compositionally biased region" description="Basic and acidic residues" evidence="1">
    <location>
        <begin position="1"/>
        <end position="22"/>
    </location>
</feature>
<evidence type="ECO:0000256" key="1">
    <source>
        <dbReference type="SAM" id="MobiDB-lite"/>
    </source>
</evidence>
<evidence type="ECO:0000313" key="3">
    <source>
        <dbReference type="Proteomes" id="UP000566819"/>
    </source>
</evidence>
<dbReference type="AlphaFoldDB" id="A0A8H4W576"/>
<gene>
    <name evidence="2" type="ORF">G7Y89_g3879</name>
</gene>
<organism evidence="2 3">
    <name type="scientific">Cudoniella acicularis</name>
    <dbReference type="NCBI Taxonomy" id="354080"/>
    <lineage>
        <taxon>Eukaryota</taxon>
        <taxon>Fungi</taxon>
        <taxon>Dikarya</taxon>
        <taxon>Ascomycota</taxon>
        <taxon>Pezizomycotina</taxon>
        <taxon>Leotiomycetes</taxon>
        <taxon>Helotiales</taxon>
        <taxon>Tricladiaceae</taxon>
        <taxon>Cudoniella</taxon>
    </lineage>
</organism>
<feature type="region of interest" description="Disordered" evidence="1">
    <location>
        <begin position="1"/>
        <end position="27"/>
    </location>
</feature>
<accession>A0A8H4W576</accession>